<evidence type="ECO:0000256" key="1">
    <source>
        <dbReference type="SAM" id="SignalP"/>
    </source>
</evidence>
<name>A0A1Q9GIP5_9GAMM</name>
<organism evidence="2 3">
    <name type="scientific">Photobacterium proteolyticum</name>
    <dbReference type="NCBI Taxonomy" id="1903952"/>
    <lineage>
        <taxon>Bacteria</taxon>
        <taxon>Pseudomonadati</taxon>
        <taxon>Pseudomonadota</taxon>
        <taxon>Gammaproteobacteria</taxon>
        <taxon>Vibrionales</taxon>
        <taxon>Vibrionaceae</taxon>
        <taxon>Photobacterium</taxon>
    </lineage>
</organism>
<evidence type="ECO:0000313" key="2">
    <source>
        <dbReference type="EMBL" id="OLQ74338.1"/>
    </source>
</evidence>
<evidence type="ECO:0000313" key="3">
    <source>
        <dbReference type="Proteomes" id="UP000186905"/>
    </source>
</evidence>
<dbReference type="AlphaFoldDB" id="A0A1Q9GIP5"/>
<evidence type="ECO:0008006" key="4">
    <source>
        <dbReference type="Google" id="ProtNLM"/>
    </source>
</evidence>
<accession>A0A1Q9GIP5</accession>
<sequence>MKAGCRKGWTRSFKVSLAAVLTIGSMPQAFADTTDARCDIHLPGSDKPSAQYLCVFSQRQGYITIERDDGVYYDFTPVGETPGNYKDSRGYPVYRQSGLGQKGLIFKLQEESVYVYWDTSELE</sequence>
<protein>
    <recommendedName>
        <fullName evidence="4">C-type lysozyme inhibitor domain-containing protein</fullName>
    </recommendedName>
</protein>
<dbReference type="STRING" id="1903952.BIT28_09175"/>
<comment type="caution">
    <text evidence="2">The sequence shown here is derived from an EMBL/GenBank/DDBJ whole genome shotgun (WGS) entry which is preliminary data.</text>
</comment>
<gene>
    <name evidence="2" type="ORF">BIT28_09175</name>
</gene>
<proteinExistence type="predicted"/>
<dbReference type="RefSeq" id="WP_075765831.1">
    <property type="nucleotide sequence ID" value="NZ_MJIL01000084.1"/>
</dbReference>
<keyword evidence="1" id="KW-0732">Signal</keyword>
<feature type="signal peptide" evidence="1">
    <location>
        <begin position="1"/>
        <end position="31"/>
    </location>
</feature>
<keyword evidence="3" id="KW-1185">Reference proteome</keyword>
<reference evidence="2 3" key="1">
    <citation type="submission" date="2016-09" db="EMBL/GenBank/DDBJ databases">
        <title>Photobacterium proteolyticum sp. nov. a protease producing bacterium isolated from ocean sediments of Laizhou Bay.</title>
        <authorList>
            <person name="Li Y."/>
        </authorList>
    </citation>
    <scope>NUCLEOTIDE SEQUENCE [LARGE SCALE GENOMIC DNA]</scope>
    <source>
        <strain evidence="2 3">13-12</strain>
    </source>
</reference>
<feature type="chain" id="PRO_5012232276" description="C-type lysozyme inhibitor domain-containing protein" evidence="1">
    <location>
        <begin position="32"/>
        <end position="123"/>
    </location>
</feature>
<dbReference type="EMBL" id="MJIL01000084">
    <property type="protein sequence ID" value="OLQ74338.1"/>
    <property type="molecule type" value="Genomic_DNA"/>
</dbReference>
<dbReference type="Proteomes" id="UP000186905">
    <property type="component" value="Unassembled WGS sequence"/>
</dbReference>